<proteinExistence type="evidence at transcript level"/>
<dbReference type="AlphaFoldDB" id="I3SKM4"/>
<feature type="compositionally biased region" description="Polar residues" evidence="1">
    <location>
        <begin position="12"/>
        <end position="23"/>
    </location>
</feature>
<evidence type="ECO:0000313" key="2">
    <source>
        <dbReference type="EMBL" id="AFK40816.1"/>
    </source>
</evidence>
<protein>
    <submittedName>
        <fullName evidence="2">Uncharacterized protein</fullName>
    </submittedName>
</protein>
<reference evidence="2" key="1">
    <citation type="submission" date="2012-05" db="EMBL/GenBank/DDBJ databases">
        <authorList>
            <person name="Krishnakumar V."/>
            <person name="Cheung F."/>
            <person name="Xiao Y."/>
            <person name="Chan A."/>
            <person name="Moskal W.A."/>
            <person name="Town C.D."/>
        </authorList>
    </citation>
    <scope>NUCLEOTIDE SEQUENCE</scope>
</reference>
<name>I3SKM4_LOTJA</name>
<sequence length="102" mass="11012">MSKGKHSRTNDDSNWCRNPFSQGSHKKPRNTVSSRSGARTPTMPTKQAVLRFDDPINGSKRTRASVSPSGVSPLKKDTATPVNAMAARAPISPTPAHKSQPF</sequence>
<feature type="region of interest" description="Disordered" evidence="1">
    <location>
        <begin position="1"/>
        <end position="102"/>
    </location>
</feature>
<accession>I3SKM4</accession>
<feature type="compositionally biased region" description="Polar residues" evidence="1">
    <location>
        <begin position="30"/>
        <end position="45"/>
    </location>
</feature>
<dbReference type="EMBL" id="BT141022">
    <property type="protein sequence ID" value="AFK40816.1"/>
    <property type="molecule type" value="mRNA"/>
</dbReference>
<organism evidence="2">
    <name type="scientific">Lotus japonicus</name>
    <name type="common">Lotus corniculatus var. japonicus</name>
    <dbReference type="NCBI Taxonomy" id="34305"/>
    <lineage>
        <taxon>Eukaryota</taxon>
        <taxon>Viridiplantae</taxon>
        <taxon>Streptophyta</taxon>
        <taxon>Embryophyta</taxon>
        <taxon>Tracheophyta</taxon>
        <taxon>Spermatophyta</taxon>
        <taxon>Magnoliopsida</taxon>
        <taxon>eudicotyledons</taxon>
        <taxon>Gunneridae</taxon>
        <taxon>Pentapetalae</taxon>
        <taxon>rosids</taxon>
        <taxon>fabids</taxon>
        <taxon>Fabales</taxon>
        <taxon>Fabaceae</taxon>
        <taxon>Papilionoideae</taxon>
        <taxon>50 kb inversion clade</taxon>
        <taxon>NPAAA clade</taxon>
        <taxon>Hologalegina</taxon>
        <taxon>robinioid clade</taxon>
        <taxon>Loteae</taxon>
        <taxon>Lotus</taxon>
    </lineage>
</organism>
<evidence type="ECO:0000256" key="1">
    <source>
        <dbReference type="SAM" id="MobiDB-lite"/>
    </source>
</evidence>